<evidence type="ECO:0000256" key="4">
    <source>
        <dbReference type="ARBA" id="ARBA00011666"/>
    </source>
</evidence>
<dbReference type="PROSITE" id="PS51826">
    <property type="entry name" value="PSBD"/>
    <property type="match status" value="1"/>
</dbReference>
<dbReference type="EMBL" id="JSWE01000124">
    <property type="protein sequence ID" value="KIE04911.1"/>
    <property type="molecule type" value="Genomic_DNA"/>
</dbReference>
<dbReference type="GO" id="GO:0004149">
    <property type="term" value="F:dihydrolipoyllysine-residue succinyltransferase activity"/>
    <property type="evidence" value="ECO:0007669"/>
    <property type="project" value="UniProtKB-UniRule"/>
</dbReference>
<evidence type="ECO:0000256" key="5">
    <source>
        <dbReference type="ARBA" id="ARBA00012945"/>
    </source>
</evidence>
<dbReference type="PANTHER" id="PTHR43416:SF5">
    <property type="entry name" value="DIHYDROLIPOYLLYSINE-RESIDUE SUCCINYLTRANSFERASE COMPONENT OF 2-OXOGLUTARATE DEHYDROGENASE COMPLEX, MITOCHONDRIAL"/>
    <property type="match status" value="1"/>
</dbReference>
<dbReference type="InterPro" id="IPR050537">
    <property type="entry name" value="2-oxoacid_dehydrogenase"/>
</dbReference>
<proteinExistence type="inferred from homology"/>
<dbReference type="InterPro" id="IPR006255">
    <property type="entry name" value="SucB"/>
</dbReference>
<protein>
    <recommendedName>
        <fullName evidence="6 12">Dihydrolipoyllysine-residue succinyltransferase component of 2-oxoglutarate dehydrogenase complex</fullName>
        <ecNumber evidence="5 12">2.3.1.61</ecNumber>
    </recommendedName>
    <alternativeName>
        <fullName evidence="12">2-oxoglutarate dehydrogenase complex component E2</fullName>
    </alternativeName>
</protein>
<comment type="pathway">
    <text evidence="2 12">Amino-acid degradation; L-lysine degradation via saccharopine pathway; glutaryl-CoA from L-lysine: step 6/6.</text>
</comment>
<dbReference type="Gene3D" id="4.10.320.10">
    <property type="entry name" value="E3-binding domain"/>
    <property type="match status" value="1"/>
</dbReference>
<dbReference type="EC" id="2.3.1.61" evidence="5 12"/>
<dbReference type="SUPFAM" id="SSF47005">
    <property type="entry name" value="Peripheral subunit-binding domain of 2-oxo acid dehydrogenase complex"/>
    <property type="match status" value="1"/>
</dbReference>
<keyword evidence="9 12" id="KW-0450">Lipoyl</keyword>
<dbReference type="NCBIfam" id="NF004309">
    <property type="entry name" value="PRK05704.1"/>
    <property type="match status" value="1"/>
</dbReference>
<dbReference type="Proteomes" id="UP000031258">
    <property type="component" value="Unassembled WGS sequence"/>
</dbReference>
<evidence type="ECO:0000256" key="9">
    <source>
        <dbReference type="ARBA" id="ARBA00022823"/>
    </source>
</evidence>
<organism evidence="16 17">
    <name type="scientific">Candidatus Jidaibacter acanthamoebae</name>
    <dbReference type="NCBI Taxonomy" id="86105"/>
    <lineage>
        <taxon>Bacteria</taxon>
        <taxon>Pseudomonadati</taxon>
        <taxon>Pseudomonadota</taxon>
        <taxon>Alphaproteobacteria</taxon>
        <taxon>Rickettsiales</taxon>
        <taxon>Candidatus Midichloriaceae</taxon>
        <taxon>Candidatus Jidaibacter</taxon>
    </lineage>
</organism>
<keyword evidence="7 12" id="KW-0816">Tricarboxylic acid cycle</keyword>
<evidence type="ECO:0000256" key="7">
    <source>
        <dbReference type="ARBA" id="ARBA00022532"/>
    </source>
</evidence>
<evidence type="ECO:0000256" key="8">
    <source>
        <dbReference type="ARBA" id="ARBA00022679"/>
    </source>
</evidence>
<dbReference type="FunFam" id="3.30.559.10:FF:000007">
    <property type="entry name" value="Dihydrolipoamide acetyltransferase component of pyruvate dehydrogenase complex"/>
    <property type="match status" value="1"/>
</dbReference>
<evidence type="ECO:0000256" key="10">
    <source>
        <dbReference type="ARBA" id="ARBA00023315"/>
    </source>
</evidence>
<dbReference type="Gene3D" id="3.30.559.10">
    <property type="entry name" value="Chloramphenicol acetyltransferase-like domain"/>
    <property type="match status" value="1"/>
</dbReference>
<dbReference type="Pfam" id="PF00198">
    <property type="entry name" value="2-oxoacid_dh"/>
    <property type="match status" value="1"/>
</dbReference>
<sequence>MRLTLLNLNFGVKMSVNIVVPPLGESVTEATIAKWHKKEGEFINVDELLVEIETDKVTLEVNAPASGTIGEIKSKEGDLVKVGQLLGTMSEGNSKAAAQPTQAEAPKSAPQSIALSPAYSSDKILSPAANKLAAEKGVDVNQITGSGKDGRITKEDVLFPQQAEAITSGSGDNSNREVRVKMTRLRKTIAQRLKESQNTAAILTTFNEVDMSEAFRIRKLYQEKFQEKHGIKLGFMSFFVKACVAVLKEIPAVNGSIEGDDIIYKNYYDIGVAVGTEQGLVVPVLRDADKLSFAGVEKGIASLGKKARDGKLSMQDMMGGTFSITNGGTYGSLLSTPIINPPQSGILGMHNIVQRPVAVNGNVEIRPMMYVALSYDHRIIDGKEAVTFLVKIKELVENPEKLLFDI</sequence>
<keyword evidence="10 12" id="KW-0012">Acyltransferase</keyword>
<dbReference type="STRING" id="86105.NF27_EY00070"/>
<comment type="catalytic activity">
    <reaction evidence="11 12">
        <text>N(6)-[(R)-dihydrolipoyl]-L-lysyl-[protein] + succinyl-CoA = N(6)-[(R)-S(8)-succinyldihydrolipoyl]-L-lysyl-[protein] + CoA</text>
        <dbReference type="Rhea" id="RHEA:15213"/>
        <dbReference type="Rhea" id="RHEA-COMP:10475"/>
        <dbReference type="Rhea" id="RHEA-COMP:20092"/>
        <dbReference type="ChEBI" id="CHEBI:57287"/>
        <dbReference type="ChEBI" id="CHEBI:57292"/>
        <dbReference type="ChEBI" id="CHEBI:83100"/>
        <dbReference type="ChEBI" id="CHEBI:83120"/>
        <dbReference type="EC" id="2.3.1.61"/>
    </reaction>
</comment>
<comment type="caution">
    <text evidence="16">The sequence shown here is derived from an EMBL/GenBank/DDBJ whole genome shotgun (WGS) entry which is preliminary data.</text>
</comment>
<dbReference type="PROSITE" id="PS00189">
    <property type="entry name" value="LIPOYL"/>
    <property type="match status" value="1"/>
</dbReference>
<feature type="domain" description="Peripheral subunit-binding (PSBD)" evidence="15">
    <location>
        <begin position="124"/>
        <end position="161"/>
    </location>
</feature>
<dbReference type="SUPFAM" id="SSF51230">
    <property type="entry name" value="Single hybrid motif"/>
    <property type="match status" value="1"/>
</dbReference>
<dbReference type="Pfam" id="PF00364">
    <property type="entry name" value="Biotin_lipoyl"/>
    <property type="match status" value="1"/>
</dbReference>
<evidence type="ECO:0000256" key="12">
    <source>
        <dbReference type="RuleBase" id="RU361138"/>
    </source>
</evidence>
<evidence type="ECO:0000256" key="3">
    <source>
        <dbReference type="ARBA" id="ARBA00007317"/>
    </source>
</evidence>
<comment type="similarity">
    <text evidence="3 12">Belongs to the 2-oxoacid dehydrogenase family.</text>
</comment>
<dbReference type="InterPro" id="IPR001078">
    <property type="entry name" value="2-oxoacid_DH_actylTfrase"/>
</dbReference>
<dbReference type="GO" id="GO:0006099">
    <property type="term" value="P:tricarboxylic acid cycle"/>
    <property type="evidence" value="ECO:0007669"/>
    <property type="project" value="UniProtKB-UniRule"/>
</dbReference>
<name>A0A0C1MYC6_9RICK</name>
<dbReference type="InterPro" id="IPR023213">
    <property type="entry name" value="CAT-like_dom_sf"/>
</dbReference>
<dbReference type="InterPro" id="IPR003016">
    <property type="entry name" value="2-oxoA_DH_lipoyl-BS"/>
</dbReference>
<evidence type="ECO:0000256" key="11">
    <source>
        <dbReference type="ARBA" id="ARBA00052761"/>
    </source>
</evidence>
<comment type="function">
    <text evidence="1 12">E2 component of the 2-oxoglutarate dehydrogenase (OGDH) complex which catalyzes the second step in the conversion of 2-oxoglutarate to succinyl-CoA and CO(2).</text>
</comment>
<dbReference type="NCBIfam" id="TIGR01347">
    <property type="entry name" value="sucB"/>
    <property type="match status" value="1"/>
</dbReference>
<dbReference type="AlphaFoldDB" id="A0A0C1MYC6"/>
<dbReference type="UniPathway" id="UPA00868">
    <property type="reaction ID" value="UER00840"/>
</dbReference>
<dbReference type="CDD" id="cd06849">
    <property type="entry name" value="lipoyl_domain"/>
    <property type="match status" value="1"/>
</dbReference>
<evidence type="ECO:0000256" key="6">
    <source>
        <dbReference type="ARBA" id="ARBA00019511"/>
    </source>
</evidence>
<dbReference type="InterPro" id="IPR036625">
    <property type="entry name" value="E3-bd_dom_sf"/>
</dbReference>
<evidence type="ECO:0000256" key="1">
    <source>
        <dbReference type="ARBA" id="ARBA00004052"/>
    </source>
</evidence>
<accession>A0A0C1MYC6</accession>
<evidence type="ECO:0000256" key="2">
    <source>
        <dbReference type="ARBA" id="ARBA00005145"/>
    </source>
</evidence>
<dbReference type="GO" id="GO:0033512">
    <property type="term" value="P:L-lysine catabolic process to acetyl-CoA via saccharopine"/>
    <property type="evidence" value="ECO:0007669"/>
    <property type="project" value="UniProtKB-UniRule"/>
</dbReference>
<comment type="cofactor">
    <cofactor evidence="12">
        <name>(R)-lipoate</name>
        <dbReference type="ChEBI" id="CHEBI:83088"/>
    </cofactor>
    <text evidence="12">Binds 1 lipoyl cofactor covalently.</text>
</comment>
<feature type="domain" description="Lipoyl-binding" evidence="14">
    <location>
        <begin position="15"/>
        <end position="90"/>
    </location>
</feature>
<keyword evidence="8 12" id="KW-0808">Transferase</keyword>
<dbReference type="InterPro" id="IPR004167">
    <property type="entry name" value="PSBD"/>
</dbReference>
<dbReference type="PATRIC" id="fig|86105.3.peg.1075"/>
<evidence type="ECO:0000259" key="14">
    <source>
        <dbReference type="PROSITE" id="PS50968"/>
    </source>
</evidence>
<dbReference type="Gene3D" id="2.40.50.100">
    <property type="match status" value="1"/>
</dbReference>
<dbReference type="InterPro" id="IPR011053">
    <property type="entry name" value="Single_hybrid_motif"/>
</dbReference>
<dbReference type="SUPFAM" id="SSF52777">
    <property type="entry name" value="CoA-dependent acyltransferases"/>
    <property type="match status" value="1"/>
</dbReference>
<evidence type="ECO:0000313" key="16">
    <source>
        <dbReference type="EMBL" id="KIE04911.1"/>
    </source>
</evidence>
<keyword evidence="17" id="KW-1185">Reference proteome</keyword>
<dbReference type="Pfam" id="PF02817">
    <property type="entry name" value="E3_binding"/>
    <property type="match status" value="1"/>
</dbReference>
<dbReference type="PROSITE" id="PS50968">
    <property type="entry name" value="BIOTINYL_LIPOYL"/>
    <property type="match status" value="1"/>
</dbReference>
<dbReference type="GO" id="GO:0005829">
    <property type="term" value="C:cytosol"/>
    <property type="evidence" value="ECO:0007669"/>
    <property type="project" value="TreeGrafter"/>
</dbReference>
<dbReference type="GO" id="GO:0045252">
    <property type="term" value="C:oxoglutarate dehydrogenase complex"/>
    <property type="evidence" value="ECO:0007669"/>
    <property type="project" value="UniProtKB-UniRule"/>
</dbReference>
<gene>
    <name evidence="16" type="primary">sucB_2</name>
    <name evidence="16" type="ORF">NF27_EY00070</name>
</gene>
<evidence type="ECO:0000259" key="15">
    <source>
        <dbReference type="PROSITE" id="PS51826"/>
    </source>
</evidence>
<comment type="subunit">
    <text evidence="4">Forms a 24-polypeptide structural core with octahedral symmetry. Part of the 2-oxoglutarate dehydrogenase (OGDH) complex composed of E1 (2-oxoglutarate dehydrogenase), E2 (dihydrolipoamide succinyltransferase) and E3 (dihydrolipoamide dehydrogenase); the complex contains multiple copies of the three enzymatic components (E1, E2 and E3).</text>
</comment>
<evidence type="ECO:0000313" key="17">
    <source>
        <dbReference type="Proteomes" id="UP000031258"/>
    </source>
</evidence>
<reference evidence="16 17" key="1">
    <citation type="submission" date="2014-11" db="EMBL/GenBank/DDBJ databases">
        <title>A Rickettsiales Symbiont of Amoebae With Ancient Features.</title>
        <authorList>
            <person name="Schulz F."/>
            <person name="Martijn J."/>
            <person name="Wascher F."/>
            <person name="Kostanjsek R."/>
            <person name="Ettema T.J."/>
            <person name="Horn M."/>
        </authorList>
    </citation>
    <scope>NUCLEOTIDE SEQUENCE [LARGE SCALE GENOMIC DNA]</scope>
    <source>
        <strain evidence="16 17">UWC36</strain>
    </source>
</reference>
<feature type="region of interest" description="Disordered" evidence="13">
    <location>
        <begin position="91"/>
        <end position="111"/>
    </location>
</feature>
<evidence type="ECO:0000256" key="13">
    <source>
        <dbReference type="SAM" id="MobiDB-lite"/>
    </source>
</evidence>
<dbReference type="InterPro" id="IPR000089">
    <property type="entry name" value="Biotin_lipoyl"/>
</dbReference>
<dbReference type="PANTHER" id="PTHR43416">
    <property type="entry name" value="DIHYDROLIPOYLLYSINE-RESIDUE SUCCINYLTRANSFERASE COMPONENT OF 2-OXOGLUTARATE DEHYDROGENASE COMPLEX, MITOCHONDRIAL-RELATED"/>
    <property type="match status" value="1"/>
</dbReference>